<keyword evidence="7" id="KW-1185">Reference proteome</keyword>
<feature type="compositionally biased region" description="Low complexity" evidence="4">
    <location>
        <begin position="1162"/>
        <end position="1174"/>
    </location>
</feature>
<dbReference type="PANTHER" id="PTHR10288">
    <property type="entry name" value="KH DOMAIN CONTAINING RNA BINDING PROTEIN"/>
    <property type="match status" value="1"/>
</dbReference>
<evidence type="ECO:0000313" key="7">
    <source>
        <dbReference type="Proteomes" id="UP001515480"/>
    </source>
</evidence>
<feature type="coiled-coil region" evidence="3">
    <location>
        <begin position="59"/>
        <end position="193"/>
    </location>
</feature>
<dbReference type="Proteomes" id="UP001515480">
    <property type="component" value="Unassembled WGS sequence"/>
</dbReference>
<feature type="domain" description="K Homology" evidence="5">
    <location>
        <begin position="543"/>
        <end position="607"/>
    </location>
</feature>
<comment type="caution">
    <text evidence="6">The sequence shown here is derived from an EMBL/GenBank/DDBJ whole genome shotgun (WGS) entry which is preliminary data.</text>
</comment>
<dbReference type="AlphaFoldDB" id="A0AB34J7B5"/>
<dbReference type="SUPFAM" id="SSF54791">
    <property type="entry name" value="Eukaryotic type KH-domain (KH-domain type I)"/>
    <property type="match status" value="7"/>
</dbReference>
<feature type="compositionally biased region" description="Pro residues" evidence="4">
    <location>
        <begin position="1183"/>
        <end position="1193"/>
    </location>
</feature>
<feature type="domain" description="K Homology" evidence="5">
    <location>
        <begin position="469"/>
        <end position="540"/>
    </location>
</feature>
<evidence type="ECO:0000256" key="2">
    <source>
        <dbReference type="PROSITE-ProRule" id="PRU00117"/>
    </source>
</evidence>
<keyword evidence="1" id="KW-0677">Repeat</keyword>
<feature type="domain" description="K Homology" evidence="5">
    <location>
        <begin position="1017"/>
        <end position="1089"/>
    </location>
</feature>
<gene>
    <name evidence="6" type="ORF">AB1Y20_003563</name>
</gene>
<dbReference type="CDD" id="cd00105">
    <property type="entry name" value="KH-I"/>
    <property type="match status" value="5"/>
</dbReference>
<keyword evidence="3" id="KW-0175">Coiled coil</keyword>
<feature type="domain" description="K Homology" evidence="5">
    <location>
        <begin position="1091"/>
        <end position="1156"/>
    </location>
</feature>
<dbReference type="EMBL" id="JBGBPQ010000012">
    <property type="protein sequence ID" value="KAL1514464.1"/>
    <property type="molecule type" value="Genomic_DNA"/>
</dbReference>
<feature type="domain" description="K Homology" evidence="5">
    <location>
        <begin position="386"/>
        <end position="466"/>
    </location>
</feature>
<organism evidence="6 7">
    <name type="scientific">Prymnesium parvum</name>
    <name type="common">Toxic golden alga</name>
    <dbReference type="NCBI Taxonomy" id="97485"/>
    <lineage>
        <taxon>Eukaryota</taxon>
        <taxon>Haptista</taxon>
        <taxon>Haptophyta</taxon>
        <taxon>Prymnesiophyceae</taxon>
        <taxon>Prymnesiales</taxon>
        <taxon>Prymnesiaceae</taxon>
        <taxon>Prymnesium</taxon>
    </lineage>
</organism>
<feature type="region of interest" description="Disordered" evidence="4">
    <location>
        <begin position="1162"/>
        <end position="1193"/>
    </location>
</feature>
<evidence type="ECO:0000256" key="4">
    <source>
        <dbReference type="SAM" id="MobiDB-lite"/>
    </source>
</evidence>
<protein>
    <recommendedName>
        <fullName evidence="5">K Homology domain-containing protein</fullName>
    </recommendedName>
</protein>
<keyword evidence="2" id="KW-0694">RNA-binding</keyword>
<dbReference type="InterPro" id="IPR004087">
    <property type="entry name" value="KH_dom"/>
</dbReference>
<sequence length="1193" mass="128103">MKPTRYRLIDCVHAVVVGAAALGKEGAARAARGLSIGGVMSTNGVHTARGRVETTPEGLASLNANIERLKQEISKLDAHREKLIKARPAGSRRSTQEMEAMLREMAHAMERESLTMKEEKAALEKMKKMKDHNKKSIEWDTELDDNRNRRAQLAESLRQLYEELDRHRDAVLFDEVSEKLGVAKEELRDLKLQVTPEMAEMLATSAWKKRLQSEQHVIVRASGGKGPRLIGTAEAVESAAALIHGFGPAAVRRVQVDEMQQGLLIGRKGATIAQLQESTGCALELKKSANQLIIAGTPPMVLHAENLILEMLESQRRVELVVKFDPEQKHKLLGKGGATIKRIQQESGGAMIDLDKGSEGTVTLSGPNACVLKARKAVVELLRLDAESVRAVEVPSDIVDAVIGKGGENLSRLEEEHGVSIGSNHRLVAANASADGSGGVVQCRMQVRGSVEGVKRAVEALGKLIDIERRVEEQLDVESQHVGMLLGKGGITIKAIQRETGVSLEIEKRPDEAGGTQRVTIKGNTLQVRKASAALEAVLQYKAEAREEISVDPRMMPQLIGKGGEEINRIRAKTGAAIDVEPESKLKIRGSLRAVAEAKQEILDAIAANKPCVESVVLPWHAVDVLLGSNAANLVALEADFHMQVELPGQSLASEIVGSGSFLGISSSMSLRGRKKFVDAAAAEVRRIEREHATETLELTDEDAELLSWLCLEADGATPLESLQQQKAVRVTFSPTSGVVVFRGEDTIEARVELQELLAAERFSHSSVPCGETQAALLLSSPAALADLQSACEPLRVAMQHDPAAVIVSGATRALPAAAAAAAAWLSAHRAAEARVPFPPEVAPLLKPQLRTLVPPQPGLLVRQAEGEVVLSGPAAAVDAAAAVVGGFVRRHARVEETLQLAEEAYALACVLRTRNIFDGVEAAPRGGGVLLLKGTDEAVSKAKTRLQAVLAEAERCALVLPLNGAQADKLLRTSGREREPLLRKLQETHECALLADKAAMQLRLHGRAEAVVRMQAALEVELDIDEHVRDVSGQMIPVIIGKAGATIKRLQQTSGATFDLDRDRGRLRVFGRKLCVRKALLLLDELSDEFGAMREMDVAQRQISQIIGRGGATIKSLQAESGATIEIRKDECTVRIKGSQAAVDEAVRRIELLLATPSTRAEAAAPHANGAPPGLRGQRPANGPPPGLGAAN</sequence>
<proteinExistence type="predicted"/>
<reference evidence="6 7" key="1">
    <citation type="journal article" date="2024" name="Science">
        <title>Giant polyketide synthase enzymes in the biosynthesis of giant marine polyether toxins.</title>
        <authorList>
            <person name="Fallon T.R."/>
            <person name="Shende V.V."/>
            <person name="Wierzbicki I.H."/>
            <person name="Pendleton A.L."/>
            <person name="Watervoot N.F."/>
            <person name="Auber R.P."/>
            <person name="Gonzalez D.J."/>
            <person name="Wisecaver J.H."/>
            <person name="Moore B.S."/>
        </authorList>
    </citation>
    <scope>NUCLEOTIDE SEQUENCE [LARGE SCALE GENOMIC DNA]</scope>
    <source>
        <strain evidence="6 7">12B1</strain>
    </source>
</reference>
<evidence type="ECO:0000259" key="5">
    <source>
        <dbReference type="SMART" id="SM00322"/>
    </source>
</evidence>
<dbReference type="InterPro" id="IPR004088">
    <property type="entry name" value="KH_dom_type_1"/>
</dbReference>
<feature type="domain" description="K Homology" evidence="5">
    <location>
        <begin position="316"/>
        <end position="383"/>
    </location>
</feature>
<dbReference type="GO" id="GO:0003723">
    <property type="term" value="F:RNA binding"/>
    <property type="evidence" value="ECO:0007669"/>
    <property type="project" value="UniProtKB-UniRule"/>
</dbReference>
<evidence type="ECO:0000313" key="6">
    <source>
        <dbReference type="EMBL" id="KAL1514464.1"/>
    </source>
</evidence>
<dbReference type="PROSITE" id="PS50084">
    <property type="entry name" value="KH_TYPE_1"/>
    <property type="match status" value="7"/>
</dbReference>
<evidence type="ECO:0000256" key="3">
    <source>
        <dbReference type="SAM" id="Coils"/>
    </source>
</evidence>
<dbReference type="Pfam" id="PF00013">
    <property type="entry name" value="KH_1"/>
    <property type="match status" value="7"/>
</dbReference>
<accession>A0AB34J7B5</accession>
<dbReference type="SMART" id="SM00322">
    <property type="entry name" value="KH"/>
    <property type="match status" value="7"/>
</dbReference>
<name>A0AB34J7B5_PRYPA</name>
<dbReference type="Gene3D" id="3.30.1370.10">
    <property type="entry name" value="K Homology domain, type 1"/>
    <property type="match status" value="7"/>
</dbReference>
<dbReference type="InterPro" id="IPR036612">
    <property type="entry name" value="KH_dom_type_1_sf"/>
</dbReference>
<evidence type="ECO:0000256" key="1">
    <source>
        <dbReference type="ARBA" id="ARBA00022737"/>
    </source>
</evidence>
<feature type="domain" description="K Homology" evidence="5">
    <location>
        <begin position="248"/>
        <end position="313"/>
    </location>
</feature>